<evidence type="ECO:0000313" key="2">
    <source>
        <dbReference type="EMBL" id="KZV99107.1"/>
    </source>
</evidence>
<sequence length="424" mass="46449">MHRPRYPSQTSYAAAQAASARSGSSGYSAATQQSAGTGYASFAGISSFNQSDYFAHASRRSASPPPASPTESSASSSDRTRKSSIGSRLLKRPSRQVVNDVEVTKQVLRKMRSDPRISSSKRAPAPEPPLPPMPYREKRSKIPDHLFPPPPDVVQANHVAIPRGSRIACCTSADGFDTDVPAAGGIHVQTEVHVYSSTAPAARVPTYNPAAASRPQYPAPASRAPQGPYPPAYPGAPAAQFHGQAAYPRQIIDHDSVCAFQRATEYHRHQYSRVSGYEGVLDTSDSFSERPSSTWWTARLRAVHSVPDWDATDSATGVFAFGNFIIRHWLHVLHHIPYRIATVVASVAHNRYVGTFVGNASGYTRNFVPSAANRVIRQLYQRKPIVYNCRFGSYESPFPVQQTREAAYSLEQYGDLAARFLRKD</sequence>
<name>A0A165MDG7_EXIGL</name>
<reference evidence="2 3" key="1">
    <citation type="journal article" date="2016" name="Mol. Biol. Evol.">
        <title>Comparative Genomics of Early-Diverging Mushroom-Forming Fungi Provides Insights into the Origins of Lignocellulose Decay Capabilities.</title>
        <authorList>
            <person name="Nagy L.G."/>
            <person name="Riley R."/>
            <person name="Tritt A."/>
            <person name="Adam C."/>
            <person name="Daum C."/>
            <person name="Floudas D."/>
            <person name="Sun H."/>
            <person name="Yadav J.S."/>
            <person name="Pangilinan J."/>
            <person name="Larsson K.H."/>
            <person name="Matsuura K."/>
            <person name="Barry K."/>
            <person name="Labutti K."/>
            <person name="Kuo R."/>
            <person name="Ohm R.A."/>
            <person name="Bhattacharya S.S."/>
            <person name="Shirouzu T."/>
            <person name="Yoshinaga Y."/>
            <person name="Martin F.M."/>
            <person name="Grigoriev I.V."/>
            <person name="Hibbett D.S."/>
        </authorList>
    </citation>
    <scope>NUCLEOTIDE SEQUENCE [LARGE SCALE GENOMIC DNA]</scope>
    <source>
        <strain evidence="2 3">HHB12029</strain>
    </source>
</reference>
<proteinExistence type="predicted"/>
<accession>A0A165MDG7</accession>
<keyword evidence="3" id="KW-1185">Reference proteome</keyword>
<evidence type="ECO:0000256" key="1">
    <source>
        <dbReference type="SAM" id="MobiDB-lite"/>
    </source>
</evidence>
<dbReference type="AlphaFoldDB" id="A0A165MDG7"/>
<feature type="compositionally biased region" description="Low complexity" evidence="1">
    <location>
        <begin position="8"/>
        <end position="31"/>
    </location>
</feature>
<dbReference type="EMBL" id="KV425912">
    <property type="protein sequence ID" value="KZV99107.1"/>
    <property type="molecule type" value="Genomic_DNA"/>
</dbReference>
<evidence type="ECO:0000313" key="3">
    <source>
        <dbReference type="Proteomes" id="UP000077266"/>
    </source>
</evidence>
<dbReference type="Proteomes" id="UP000077266">
    <property type="component" value="Unassembled WGS sequence"/>
</dbReference>
<feature type="region of interest" description="Disordered" evidence="1">
    <location>
        <begin position="56"/>
        <end position="132"/>
    </location>
</feature>
<organism evidence="2 3">
    <name type="scientific">Exidia glandulosa HHB12029</name>
    <dbReference type="NCBI Taxonomy" id="1314781"/>
    <lineage>
        <taxon>Eukaryota</taxon>
        <taxon>Fungi</taxon>
        <taxon>Dikarya</taxon>
        <taxon>Basidiomycota</taxon>
        <taxon>Agaricomycotina</taxon>
        <taxon>Agaricomycetes</taxon>
        <taxon>Auriculariales</taxon>
        <taxon>Exidiaceae</taxon>
        <taxon>Exidia</taxon>
    </lineage>
</organism>
<protein>
    <submittedName>
        <fullName evidence="2">Uncharacterized protein</fullName>
    </submittedName>
</protein>
<dbReference type="InParanoid" id="A0A165MDG7"/>
<feature type="region of interest" description="Disordered" evidence="1">
    <location>
        <begin position="1"/>
        <end position="36"/>
    </location>
</feature>
<gene>
    <name evidence="2" type="ORF">EXIGLDRAFT_762875</name>
</gene>